<reference evidence="13 15" key="1">
    <citation type="submission" date="2014-04" db="EMBL/GenBank/DDBJ databases">
        <title>Genome study of Napier grass stunt phytoplasma.</title>
        <authorList>
            <person name="Kawicha P."/>
            <person name="Dickinson M."/>
            <person name="Hodgetts J."/>
        </authorList>
    </citation>
    <scope>NUCLEOTIDE SEQUENCE [LARGE SCALE GENOMIC DNA]</scope>
    <source>
        <strain evidence="13 15">NGS-S10</strain>
    </source>
</reference>
<evidence type="ECO:0000256" key="1">
    <source>
        <dbReference type="ARBA" id="ARBA00005594"/>
    </source>
</evidence>
<evidence type="ECO:0000256" key="7">
    <source>
        <dbReference type="ARBA" id="ARBA00023146"/>
    </source>
</evidence>
<dbReference type="PANTHER" id="PTHR11956:SF5">
    <property type="entry name" value="ARGININE--TRNA LIGASE, CYTOPLASMIC"/>
    <property type="match status" value="1"/>
</dbReference>
<dbReference type="InterPro" id="IPR008909">
    <property type="entry name" value="DALR_anticod-bd"/>
</dbReference>
<dbReference type="PANTHER" id="PTHR11956">
    <property type="entry name" value="ARGINYL-TRNA SYNTHETASE"/>
    <property type="match status" value="1"/>
</dbReference>
<evidence type="ECO:0000256" key="4">
    <source>
        <dbReference type="ARBA" id="ARBA00022741"/>
    </source>
</evidence>
<keyword evidence="3 10" id="KW-0436">Ligase</keyword>
<dbReference type="Gene3D" id="3.40.50.620">
    <property type="entry name" value="HUPs"/>
    <property type="match status" value="1"/>
</dbReference>
<keyword evidence="6 10" id="KW-0648">Protein biosynthesis</keyword>
<evidence type="ECO:0000313" key="14">
    <source>
        <dbReference type="Proteomes" id="UP000070069"/>
    </source>
</evidence>
<comment type="similarity">
    <text evidence="1 10">Belongs to the class-I aminoacyl-tRNA synthetase family.</text>
</comment>
<keyword evidence="7 10" id="KW-0030">Aminoacyl-tRNA synthetase</keyword>
<dbReference type="SUPFAM" id="SSF47323">
    <property type="entry name" value="Anticodon-binding domain of a subclass of class I aminoacyl-tRNA synthetases"/>
    <property type="match status" value="1"/>
</dbReference>
<protein>
    <recommendedName>
        <fullName evidence="2 9">Arginine--tRNA ligase</fullName>
        <ecNumber evidence="2 9">6.1.1.19</ecNumber>
    </recommendedName>
</protein>
<evidence type="ECO:0000256" key="8">
    <source>
        <dbReference type="ARBA" id="ARBA00049339"/>
    </source>
</evidence>
<dbReference type="FunFam" id="3.40.50.620:FF:000116">
    <property type="entry name" value="Arginine--tRNA ligase"/>
    <property type="match status" value="1"/>
</dbReference>
<evidence type="ECO:0000313" key="13">
    <source>
        <dbReference type="EMBL" id="RAM57948.1"/>
    </source>
</evidence>
<dbReference type="PATRIC" id="fig|203274.3.peg.7"/>
<dbReference type="GO" id="GO:0005737">
    <property type="term" value="C:cytoplasm"/>
    <property type="evidence" value="ECO:0007669"/>
    <property type="project" value="UniProtKB-UniRule"/>
</dbReference>
<dbReference type="GO" id="GO:0006420">
    <property type="term" value="P:arginyl-tRNA aminoacylation"/>
    <property type="evidence" value="ECO:0007669"/>
    <property type="project" value="UniProtKB-UniRule"/>
</dbReference>
<gene>
    <name evidence="12" type="primary">argS</name>
    <name evidence="12" type="ORF">AXA84_0007</name>
    <name evidence="13" type="ORF">DH96_00045</name>
</gene>
<proteinExistence type="inferred from homology"/>
<dbReference type="PRINTS" id="PR01038">
    <property type="entry name" value="TRNASYNTHARG"/>
</dbReference>
<dbReference type="InterPro" id="IPR014729">
    <property type="entry name" value="Rossmann-like_a/b/a_fold"/>
</dbReference>
<dbReference type="InterPro" id="IPR036695">
    <property type="entry name" value="Arg-tRNA-synth_N_sf"/>
</dbReference>
<dbReference type="InterPro" id="IPR035684">
    <property type="entry name" value="ArgRS_core"/>
</dbReference>
<reference evidence="12 14" key="2">
    <citation type="submission" date="2016-02" db="EMBL/GenBank/DDBJ databases">
        <title>A draft genome sequence of Candidatus Phytoplasma oryzae strain Mbita1, the causative agent of Napier Grass stunt disease in Kenya.</title>
        <authorList>
            <person name="Fischer A."/>
            <person name="Santa-Cruz I."/>
            <person name="Wambua L."/>
            <person name="Olds C."/>
            <person name="Midega C."/>
            <person name="Dickinson M."/>
            <person name="Kawicha P."/>
            <person name="Khan Z."/>
            <person name="Masiga D."/>
            <person name="Jores J."/>
            <person name="Bernd S."/>
        </authorList>
    </citation>
    <scope>NUCLEOTIDE SEQUENCE [LARGE SCALE GENOMIC DNA]</scope>
    <source>
        <strain evidence="12">Mbita1</strain>
    </source>
</reference>
<evidence type="ECO:0000313" key="15">
    <source>
        <dbReference type="Proteomes" id="UP000249343"/>
    </source>
</evidence>
<dbReference type="GO" id="GO:0005524">
    <property type="term" value="F:ATP binding"/>
    <property type="evidence" value="ECO:0007669"/>
    <property type="project" value="UniProtKB-KW"/>
</dbReference>
<comment type="caution">
    <text evidence="12">The sequence shown here is derived from an EMBL/GenBank/DDBJ whole genome shotgun (WGS) entry which is preliminary data.</text>
</comment>
<evidence type="ECO:0000256" key="2">
    <source>
        <dbReference type="ARBA" id="ARBA00012837"/>
    </source>
</evidence>
<dbReference type="GO" id="GO:0004814">
    <property type="term" value="F:arginine-tRNA ligase activity"/>
    <property type="evidence" value="ECO:0007669"/>
    <property type="project" value="UniProtKB-UniRule"/>
</dbReference>
<keyword evidence="15" id="KW-1185">Reference proteome</keyword>
<sequence>MYLQNIQKKIEKILNKKYKNVKFEIKINNKNNNYMNFDYYLPLFHYQTKIKKDIKQIFNEFEKELSTIKEIKKIFFEKGFLNIQINKSLASKKILLNILTKKQKKKNNEEKNKKKIILDYSSPNIAKNFSIGHLRSTIIGNSLKKIYEKLGFKTISINHLGDWGMQFAKMILAYRKWGNKEMIKKNPINELQNLYILFHQKENTQLKEEARKIFKKLENQNKNEIKLWKWFKKISLKEFKQIYKLLNVTFDYYIGESFFHKKTVKLVNKLKKQNLIILDQNAYIMPLENMPPALIQKKNGSYLYLTREITCALYRYKKFQFTKMLYIVGNEQKLHFKQLFQILNKIGYNLDLENINFGLILADNKKISTRENNNYNLKTIITKIIEKSKEIIKNKNPKLKNNNKIAEKIAIGAIIFNDLKNDRHLDIDFNLNKMLQFEGNTGPYIQYTIVRFSSIIKKITQSINNKYNWTKMLQYYEKNIYFDLIKLMDQFNAILEKTKTNNMPSILARYLLQLSKNANQFYAKEKILVETKILNNTNFLFIKAIIQILKEGLELLGIPILDEM</sequence>
<dbReference type="EC" id="6.1.1.19" evidence="2 9"/>
<evidence type="ECO:0000256" key="10">
    <source>
        <dbReference type="RuleBase" id="RU363038"/>
    </source>
</evidence>
<comment type="catalytic activity">
    <reaction evidence="8">
        <text>tRNA(Arg) + L-arginine + ATP = L-arginyl-tRNA(Arg) + AMP + diphosphate</text>
        <dbReference type="Rhea" id="RHEA:20301"/>
        <dbReference type="Rhea" id="RHEA-COMP:9658"/>
        <dbReference type="Rhea" id="RHEA-COMP:9673"/>
        <dbReference type="ChEBI" id="CHEBI:30616"/>
        <dbReference type="ChEBI" id="CHEBI:32682"/>
        <dbReference type="ChEBI" id="CHEBI:33019"/>
        <dbReference type="ChEBI" id="CHEBI:78442"/>
        <dbReference type="ChEBI" id="CHEBI:78513"/>
        <dbReference type="ChEBI" id="CHEBI:456215"/>
        <dbReference type="EC" id="6.1.1.19"/>
    </reaction>
</comment>
<dbReference type="AlphaFoldDB" id="A0A139JQW4"/>
<evidence type="ECO:0000256" key="3">
    <source>
        <dbReference type="ARBA" id="ARBA00022598"/>
    </source>
</evidence>
<dbReference type="OrthoDB" id="9805987at2"/>
<evidence type="ECO:0000256" key="9">
    <source>
        <dbReference type="NCBIfam" id="TIGR00456"/>
    </source>
</evidence>
<dbReference type="SMART" id="SM00836">
    <property type="entry name" value="DALR_1"/>
    <property type="match status" value="1"/>
</dbReference>
<dbReference type="Pfam" id="PF05746">
    <property type="entry name" value="DALR_1"/>
    <property type="match status" value="1"/>
</dbReference>
<dbReference type="Proteomes" id="UP000070069">
    <property type="component" value="Unassembled WGS sequence"/>
</dbReference>
<dbReference type="Proteomes" id="UP000249343">
    <property type="component" value="Unassembled WGS sequence"/>
</dbReference>
<dbReference type="EMBL" id="JHUK01000001">
    <property type="protein sequence ID" value="RAM57948.1"/>
    <property type="molecule type" value="Genomic_DNA"/>
</dbReference>
<dbReference type="InterPro" id="IPR009080">
    <property type="entry name" value="tRNAsynth_Ia_anticodon-bd"/>
</dbReference>
<keyword evidence="5 10" id="KW-0067">ATP-binding</keyword>
<dbReference type="InterPro" id="IPR001278">
    <property type="entry name" value="Arg-tRNA-ligase"/>
</dbReference>
<feature type="domain" description="DALR anticodon binding" evidence="11">
    <location>
        <begin position="445"/>
        <end position="564"/>
    </location>
</feature>
<dbReference type="Gene3D" id="3.30.1360.70">
    <property type="entry name" value="Arginyl tRNA synthetase N-terminal domain"/>
    <property type="match status" value="1"/>
</dbReference>
<organism evidence="12 14">
    <name type="scientific">Candidatus Phytoplasma oryzae</name>
    <dbReference type="NCBI Taxonomy" id="203274"/>
    <lineage>
        <taxon>Bacteria</taxon>
        <taxon>Bacillati</taxon>
        <taxon>Mycoplasmatota</taxon>
        <taxon>Mollicutes</taxon>
        <taxon>Acholeplasmatales</taxon>
        <taxon>Acholeplasmataceae</taxon>
        <taxon>Candidatus Phytoplasma</taxon>
        <taxon>16SrXI (Rice yellow dwarf group)</taxon>
    </lineage>
</organism>
<dbReference type="Pfam" id="PF00750">
    <property type="entry name" value="tRNA-synt_1d"/>
    <property type="match status" value="1"/>
</dbReference>
<dbReference type="RefSeq" id="WP_066539726.1">
    <property type="nucleotide sequence ID" value="NZ_JHUK01000001.1"/>
</dbReference>
<accession>A0A139JQW4</accession>
<evidence type="ECO:0000313" key="12">
    <source>
        <dbReference type="EMBL" id="KXT29363.1"/>
    </source>
</evidence>
<evidence type="ECO:0000259" key="11">
    <source>
        <dbReference type="SMART" id="SM00836"/>
    </source>
</evidence>
<keyword evidence="4 10" id="KW-0547">Nucleotide-binding</keyword>
<name>A0A139JQW4_9MOLU</name>
<dbReference type="EMBL" id="LTBM01000001">
    <property type="protein sequence ID" value="KXT29363.1"/>
    <property type="molecule type" value="Genomic_DNA"/>
</dbReference>
<dbReference type="SUPFAM" id="SSF52374">
    <property type="entry name" value="Nucleotidylyl transferase"/>
    <property type="match status" value="1"/>
</dbReference>
<dbReference type="Gene3D" id="1.10.730.10">
    <property type="entry name" value="Isoleucyl-tRNA Synthetase, Domain 1"/>
    <property type="match status" value="1"/>
</dbReference>
<evidence type="ECO:0000256" key="5">
    <source>
        <dbReference type="ARBA" id="ARBA00022840"/>
    </source>
</evidence>
<evidence type="ECO:0000256" key="6">
    <source>
        <dbReference type="ARBA" id="ARBA00022917"/>
    </source>
</evidence>
<dbReference type="NCBIfam" id="TIGR00456">
    <property type="entry name" value="argS"/>
    <property type="match status" value="1"/>
</dbReference>